<evidence type="ECO:0000313" key="2">
    <source>
        <dbReference type="Proteomes" id="UP000095283"/>
    </source>
</evidence>
<feature type="transmembrane region" description="Helical" evidence="1">
    <location>
        <begin position="87"/>
        <end position="109"/>
    </location>
</feature>
<evidence type="ECO:0000256" key="1">
    <source>
        <dbReference type="SAM" id="Phobius"/>
    </source>
</evidence>
<evidence type="ECO:0000313" key="3">
    <source>
        <dbReference type="WBParaSite" id="Hba_13559"/>
    </source>
</evidence>
<organism evidence="2 3">
    <name type="scientific">Heterorhabditis bacteriophora</name>
    <name type="common">Entomopathogenic nematode worm</name>
    <dbReference type="NCBI Taxonomy" id="37862"/>
    <lineage>
        <taxon>Eukaryota</taxon>
        <taxon>Metazoa</taxon>
        <taxon>Ecdysozoa</taxon>
        <taxon>Nematoda</taxon>
        <taxon>Chromadorea</taxon>
        <taxon>Rhabditida</taxon>
        <taxon>Rhabditina</taxon>
        <taxon>Rhabditomorpha</taxon>
        <taxon>Strongyloidea</taxon>
        <taxon>Heterorhabditidae</taxon>
        <taxon>Heterorhabditis</taxon>
    </lineage>
</organism>
<keyword evidence="1" id="KW-1133">Transmembrane helix</keyword>
<feature type="transmembrane region" description="Helical" evidence="1">
    <location>
        <begin position="115"/>
        <end position="138"/>
    </location>
</feature>
<protein>
    <submittedName>
        <fullName evidence="3">Gustatory receptor</fullName>
    </submittedName>
</protein>
<dbReference type="WBParaSite" id="Hba_13559">
    <property type="protein sequence ID" value="Hba_13559"/>
    <property type="gene ID" value="Hba_13559"/>
</dbReference>
<dbReference type="Proteomes" id="UP000095283">
    <property type="component" value="Unplaced"/>
</dbReference>
<dbReference type="AlphaFoldDB" id="A0A1I7X839"/>
<reference evidence="3" key="1">
    <citation type="submission" date="2016-11" db="UniProtKB">
        <authorList>
            <consortium name="WormBaseParasite"/>
        </authorList>
    </citation>
    <scope>IDENTIFICATION</scope>
</reference>
<accession>A0A1I7X839</accession>
<keyword evidence="1" id="KW-0812">Transmembrane</keyword>
<feature type="transmembrane region" description="Helical" evidence="1">
    <location>
        <begin position="35"/>
        <end position="57"/>
    </location>
</feature>
<proteinExistence type="predicted"/>
<sequence>MRFTIYHWTFLSILTLTQAAIIILRLSWSGVAYYRLVRIHNLVNAEFVMIVGSVFIWRRISSALSSLDPERITPVKLRWRTICLHDVARASLIVFLLMSHASFTFYFFLLGSEPHLLAIISLTAVATYLHIFVFLIIVEGIYFSSSLSVQFGILTSFNRLVNSLLNSFILDILAISGDLADGFVQDFESAARPLCSLKAKYGVYFATVMDILKLKNKVLFL</sequence>
<keyword evidence="1" id="KW-0472">Membrane</keyword>
<keyword evidence="2" id="KW-1185">Reference proteome</keyword>
<name>A0A1I7X839_HETBA</name>